<dbReference type="Gene3D" id="1.10.10.10">
    <property type="entry name" value="Winged helix-like DNA-binding domain superfamily/Winged helix DNA-binding domain"/>
    <property type="match status" value="1"/>
</dbReference>
<evidence type="ECO:0000256" key="1">
    <source>
        <dbReference type="SAM" id="MobiDB-lite"/>
    </source>
</evidence>
<protein>
    <submittedName>
        <fullName evidence="2">Helix-turn-helix domain-containing protein</fullName>
    </submittedName>
</protein>
<keyword evidence="3" id="KW-1185">Reference proteome</keyword>
<dbReference type="EMBL" id="CP073767">
    <property type="protein sequence ID" value="UWZ58816.1"/>
    <property type="molecule type" value="Genomic_DNA"/>
</dbReference>
<accession>A0A9Q9INM2</accession>
<feature type="compositionally biased region" description="Low complexity" evidence="1">
    <location>
        <begin position="89"/>
        <end position="99"/>
    </location>
</feature>
<dbReference type="Proteomes" id="UP001058003">
    <property type="component" value="Chromosome"/>
</dbReference>
<proteinExistence type="predicted"/>
<name>A0A9Q9INM2_9ACTN</name>
<reference evidence="2" key="1">
    <citation type="submission" date="2021-04" db="EMBL/GenBank/DDBJ databases">
        <title>Dactylosporangium aurantiacum NRRL B-8018 full assembly.</title>
        <authorList>
            <person name="Hartkoorn R.C."/>
            <person name="Beaudoing E."/>
            <person name="Hot D."/>
        </authorList>
    </citation>
    <scope>NUCLEOTIDE SEQUENCE</scope>
    <source>
        <strain evidence="2">NRRL B-8018</strain>
    </source>
</reference>
<organism evidence="2 3">
    <name type="scientific">Dactylosporangium aurantiacum</name>
    <dbReference type="NCBI Taxonomy" id="35754"/>
    <lineage>
        <taxon>Bacteria</taxon>
        <taxon>Bacillati</taxon>
        <taxon>Actinomycetota</taxon>
        <taxon>Actinomycetes</taxon>
        <taxon>Micromonosporales</taxon>
        <taxon>Micromonosporaceae</taxon>
        <taxon>Dactylosporangium</taxon>
    </lineage>
</organism>
<gene>
    <name evidence="2" type="ORF">Daura_23190</name>
</gene>
<dbReference type="OrthoDB" id="3384368at2"/>
<feature type="region of interest" description="Disordered" evidence="1">
    <location>
        <begin position="87"/>
        <end position="199"/>
    </location>
</feature>
<dbReference type="RefSeq" id="WP_081971108.1">
    <property type="nucleotide sequence ID" value="NZ_CP073767.1"/>
</dbReference>
<dbReference type="Pfam" id="PF13730">
    <property type="entry name" value="HTH_36"/>
    <property type="match status" value="1"/>
</dbReference>
<evidence type="ECO:0000313" key="2">
    <source>
        <dbReference type="EMBL" id="UWZ58816.1"/>
    </source>
</evidence>
<evidence type="ECO:0000313" key="3">
    <source>
        <dbReference type="Proteomes" id="UP001058003"/>
    </source>
</evidence>
<dbReference type="KEGG" id="daur:Daura_23190"/>
<dbReference type="AlphaFoldDB" id="A0A9Q9INM2"/>
<sequence>MSIRVMTWVWDSSPVGGNDRLVLLAIADNAADDGTNAWPSLHTLARKTLLDVRTVRRIVRRLEEGGHLHVALAAGPGGVNRYTVVMQQPGTTPTPAGAAADHDTAEHPQTPPDRMPGGQDVPGQQCPGTPDTMLSGAPGHSCARRTSNTSKNGPRARERRRSDGAASPPMPGVPRCTTHPQQPAQHCGPCRSERLAGNR</sequence>
<dbReference type="InterPro" id="IPR036388">
    <property type="entry name" value="WH-like_DNA-bd_sf"/>
</dbReference>